<gene>
    <name evidence="1" type="ORF">P153DRAFT_387433</name>
</gene>
<keyword evidence="2" id="KW-1185">Reference proteome</keyword>
<dbReference type="RefSeq" id="XP_033522090.1">
    <property type="nucleotide sequence ID" value="XM_033670645.1"/>
</dbReference>
<protein>
    <submittedName>
        <fullName evidence="1">Uncharacterized protein</fullName>
    </submittedName>
</protein>
<reference evidence="1" key="1">
    <citation type="journal article" date="2020" name="Stud. Mycol.">
        <title>101 Dothideomycetes genomes: a test case for predicting lifestyles and emergence of pathogens.</title>
        <authorList>
            <person name="Haridas S."/>
            <person name="Albert R."/>
            <person name="Binder M."/>
            <person name="Bloem J."/>
            <person name="Labutti K."/>
            <person name="Salamov A."/>
            <person name="Andreopoulos B."/>
            <person name="Baker S."/>
            <person name="Barry K."/>
            <person name="Bills G."/>
            <person name="Bluhm B."/>
            <person name="Cannon C."/>
            <person name="Castanera R."/>
            <person name="Culley D."/>
            <person name="Daum C."/>
            <person name="Ezra D."/>
            <person name="Gonzalez J."/>
            <person name="Henrissat B."/>
            <person name="Kuo A."/>
            <person name="Liang C."/>
            <person name="Lipzen A."/>
            <person name="Lutzoni F."/>
            <person name="Magnuson J."/>
            <person name="Mondo S."/>
            <person name="Nolan M."/>
            <person name="Ohm R."/>
            <person name="Pangilinan J."/>
            <person name="Park H.-J."/>
            <person name="Ramirez L."/>
            <person name="Alfaro M."/>
            <person name="Sun H."/>
            <person name="Tritt A."/>
            <person name="Yoshinaga Y."/>
            <person name="Zwiers L.-H."/>
            <person name="Turgeon B."/>
            <person name="Goodwin S."/>
            <person name="Spatafora J."/>
            <person name="Crous P."/>
            <person name="Grigoriev I."/>
        </authorList>
    </citation>
    <scope>NUCLEOTIDE SEQUENCE</scope>
    <source>
        <strain evidence="1">CBS 119687</strain>
    </source>
</reference>
<dbReference type="OrthoDB" id="3798657at2759"/>
<organism evidence="1 2">
    <name type="scientific">Dothidotthia symphoricarpi CBS 119687</name>
    <dbReference type="NCBI Taxonomy" id="1392245"/>
    <lineage>
        <taxon>Eukaryota</taxon>
        <taxon>Fungi</taxon>
        <taxon>Dikarya</taxon>
        <taxon>Ascomycota</taxon>
        <taxon>Pezizomycotina</taxon>
        <taxon>Dothideomycetes</taxon>
        <taxon>Pleosporomycetidae</taxon>
        <taxon>Pleosporales</taxon>
        <taxon>Dothidotthiaceae</taxon>
        <taxon>Dothidotthia</taxon>
    </lineage>
</organism>
<evidence type="ECO:0000313" key="2">
    <source>
        <dbReference type="Proteomes" id="UP000799771"/>
    </source>
</evidence>
<accession>A0A6A6AAI4</accession>
<proteinExistence type="predicted"/>
<evidence type="ECO:0000313" key="1">
    <source>
        <dbReference type="EMBL" id="KAF2127701.1"/>
    </source>
</evidence>
<dbReference type="AlphaFoldDB" id="A0A6A6AAI4"/>
<sequence length="231" mass="25461">MSRAFTIRTIGLGSTYDIIILKQKFRGWFRSMKVKYFHKHGGPREPSKETDLYFDWRRMREPDNQTSGNAHPGDERIIRQASGLAMKMRMNPEDFGSRGVKTPSVQPTGQYLVVICRISGWSSARKFTAGGLTVARSQAKVIADLVAGGLTMGDRLAANCPTPKNFLQIKATAHHRLGGDFTNFQKAGNDAPAMVKDIRAIFNSFPEGAAVTALIRSIDGISIDATLQLIC</sequence>
<dbReference type="Proteomes" id="UP000799771">
    <property type="component" value="Unassembled WGS sequence"/>
</dbReference>
<dbReference type="EMBL" id="ML977510">
    <property type="protein sequence ID" value="KAF2127701.1"/>
    <property type="molecule type" value="Genomic_DNA"/>
</dbReference>
<name>A0A6A6AAI4_9PLEO</name>
<dbReference type="GeneID" id="54411077"/>